<keyword evidence="3" id="KW-0858">Xylan degradation</keyword>
<dbReference type="SMART" id="SM00633">
    <property type="entry name" value="Glyco_10"/>
    <property type="match status" value="1"/>
</dbReference>
<feature type="signal peptide" evidence="10">
    <location>
        <begin position="1"/>
        <end position="25"/>
    </location>
</feature>
<sequence>MKKLQRVFLTLAAAFSGHLSLSAQNAPVPFEAETGVSAGAAISGAAQGDWAFRTTAAPAVTYATSLTDVSAYTAAGSPGGGVGASAPATANRVLSYTVTFPGAGTYDLYARIRVNAGNANDDSFFYGSSFGAKGPATPSDWTNANGLNTVGYTAGILPVDGGGGAGTGVWKWVNLSKFSTFGSTPLVTFTVPAGALTQTFQIGAREDGLDFDKFVFGQTGLYFTVANLDAGAQGSVTPPVTFTPSGPPLATGKPKYLGSAYSPQQAPFFGNYWNSVTAENGGKWGSVESTRGTFNWADLDAAYNQAISTGSSFRMHTLIWGSQQPAWMYNLTPAEQLTEINEWFAAVAARYPKIDFIDVVNEPINAPPTGFVVVGSPTNPTGSVNPTGGAYINALGGTGATGFDWIITSFQLARQYFPNAKLMINEYSVENSTARATTYVNIINLLKARGLIDGVGFQAHAFSFSGIPTATIQANLALLASTNLPLYATELDLDGLTDAVQLAEYQRIFPLLWDNPAVRGITLWGYRVGHWRTAQGANLANADNTERAALVWMRGYVASTYTGPMWTGNTSGAWNVGSNWISGSNTPTNSAVSSAVVNTVPLATDDAVFPGYATNQPTVSGAQAIRSVTLSGTGASLTTPAGSVLTMTGNLTNNGGTLAGSGNGTIALAGAAAQTIGGTSPSNFQNLTVGAAGANLAAAAGVRQLLTLNGNLTTNGQAFTLLSDAAGTAMVVNTSGAVVGNATVQRYITPNNSGLGYRHYAPPVSGSTVADLATASFTPVVNPNYNTVGNTVTPFPTVFSYNSSRLFASAAPTTSAFDYGWESPTTLGDALIPGQGYSVNLSGTQLVDFVGPLNNGSISRTGLTRSAQPESGWQLLGNPYPAPLDWEAVSTSGLDAAVYVFRSSGPYAGTYASYVRGGASTNGGTNLLPVAQGFFVRTTSAATPGAINFANSARATTYASPVFQRGSAATDPLVRLDLRGATGPTDEAVVTFSSGATAGFDATADAYKLTAAGVPVLATELSATELLSINALPALGATDVNVPLRVQAPQAGIYTLRATELLNLPAGRYAYLRDAQTGAFFDLSQAAGYAVNLTAGPAAAGRFTLVITQNRVLATAPAAISQQVALYPNPAHGSVSLALPAALSAQAVEVALLNTLGQTVLRQTLAASTELLRPLALPGLAPGIYTVRMQTAAGTISKRLTID</sequence>
<evidence type="ECO:0000256" key="8">
    <source>
        <dbReference type="ARBA" id="ARBA00023326"/>
    </source>
</evidence>
<comment type="catalytic activity">
    <reaction evidence="1 9">
        <text>Endohydrolysis of (1-&gt;4)-beta-D-xylosidic linkages in xylans.</text>
        <dbReference type="EC" id="3.2.1.8"/>
    </reaction>
</comment>
<evidence type="ECO:0000256" key="6">
    <source>
        <dbReference type="ARBA" id="ARBA00023277"/>
    </source>
</evidence>
<name>A0ABR8K0W1_9BACT</name>
<evidence type="ECO:0000256" key="7">
    <source>
        <dbReference type="ARBA" id="ARBA00023295"/>
    </source>
</evidence>
<dbReference type="PRINTS" id="PR00134">
    <property type="entry name" value="GLHYDRLASE10"/>
</dbReference>
<evidence type="ECO:0000259" key="11">
    <source>
        <dbReference type="PROSITE" id="PS51760"/>
    </source>
</evidence>
<feature type="chain" id="PRO_5045479299" description="Beta-xylanase" evidence="10">
    <location>
        <begin position="26"/>
        <end position="1203"/>
    </location>
</feature>
<evidence type="ECO:0000256" key="4">
    <source>
        <dbReference type="ARBA" id="ARBA00022729"/>
    </source>
</evidence>
<dbReference type="InterPro" id="IPR044846">
    <property type="entry name" value="GH10"/>
</dbReference>
<dbReference type="InterPro" id="IPR001000">
    <property type="entry name" value="GH10_dom"/>
</dbReference>
<dbReference type="InterPro" id="IPR026444">
    <property type="entry name" value="Secre_tail"/>
</dbReference>
<evidence type="ECO:0000256" key="1">
    <source>
        <dbReference type="ARBA" id="ARBA00000681"/>
    </source>
</evidence>
<dbReference type="SUPFAM" id="SSF51445">
    <property type="entry name" value="(Trans)glycosidases"/>
    <property type="match status" value="1"/>
</dbReference>
<dbReference type="EMBL" id="JACXAC010000005">
    <property type="protein sequence ID" value="MBD2723864.1"/>
    <property type="molecule type" value="Genomic_DNA"/>
</dbReference>
<reference evidence="12 13" key="1">
    <citation type="submission" date="2020-09" db="EMBL/GenBank/DDBJ databases">
        <authorList>
            <person name="Kim M.K."/>
        </authorList>
    </citation>
    <scope>NUCLEOTIDE SEQUENCE [LARGE SCALE GENOMIC DNA]</scope>
    <source>
        <strain evidence="12 13">BT189</strain>
    </source>
</reference>
<evidence type="ECO:0000256" key="2">
    <source>
        <dbReference type="ARBA" id="ARBA00007495"/>
    </source>
</evidence>
<keyword evidence="7 9" id="KW-0326">Glycosidase</keyword>
<feature type="domain" description="GH10" evidence="11">
    <location>
        <begin position="243"/>
        <end position="556"/>
    </location>
</feature>
<dbReference type="Proteomes" id="UP000606003">
    <property type="component" value="Unassembled WGS sequence"/>
</dbReference>
<keyword evidence="4 10" id="KW-0732">Signal</keyword>
<protein>
    <recommendedName>
        <fullName evidence="9">Beta-xylanase</fullName>
        <ecNumber evidence="9">3.2.1.8</ecNumber>
    </recommendedName>
</protein>
<dbReference type="Pfam" id="PF18962">
    <property type="entry name" value="Por_Secre_tail"/>
    <property type="match status" value="1"/>
</dbReference>
<evidence type="ECO:0000313" key="13">
    <source>
        <dbReference type="Proteomes" id="UP000606003"/>
    </source>
</evidence>
<dbReference type="Gene3D" id="3.20.20.80">
    <property type="entry name" value="Glycosidases"/>
    <property type="match status" value="1"/>
</dbReference>
<keyword evidence="13" id="KW-1185">Reference proteome</keyword>
<dbReference type="InterPro" id="IPR017853">
    <property type="entry name" value="GH"/>
</dbReference>
<evidence type="ECO:0000256" key="10">
    <source>
        <dbReference type="SAM" id="SignalP"/>
    </source>
</evidence>
<dbReference type="EC" id="3.2.1.8" evidence="9"/>
<dbReference type="PROSITE" id="PS51760">
    <property type="entry name" value="GH10_2"/>
    <property type="match status" value="1"/>
</dbReference>
<gene>
    <name evidence="12" type="ORF">IC234_17175</name>
</gene>
<organism evidence="12 13">
    <name type="scientific">Hymenobacter armeniacus</name>
    <dbReference type="NCBI Taxonomy" id="2771358"/>
    <lineage>
        <taxon>Bacteria</taxon>
        <taxon>Pseudomonadati</taxon>
        <taxon>Bacteroidota</taxon>
        <taxon>Cytophagia</taxon>
        <taxon>Cytophagales</taxon>
        <taxon>Hymenobacteraceae</taxon>
        <taxon>Hymenobacter</taxon>
    </lineage>
</organism>
<accession>A0ABR8K0W1</accession>
<dbReference type="RefSeq" id="WP_190926991.1">
    <property type="nucleotide sequence ID" value="NZ_JACXAC010000005.1"/>
</dbReference>
<evidence type="ECO:0000256" key="3">
    <source>
        <dbReference type="ARBA" id="ARBA00022651"/>
    </source>
</evidence>
<dbReference type="Pfam" id="PF00331">
    <property type="entry name" value="Glyco_hydro_10"/>
    <property type="match status" value="1"/>
</dbReference>
<dbReference type="PANTHER" id="PTHR31490">
    <property type="entry name" value="GLYCOSYL HYDROLASE"/>
    <property type="match status" value="1"/>
</dbReference>
<evidence type="ECO:0000256" key="9">
    <source>
        <dbReference type="RuleBase" id="RU361174"/>
    </source>
</evidence>
<keyword evidence="5 9" id="KW-0378">Hydrolase</keyword>
<dbReference type="NCBIfam" id="TIGR04183">
    <property type="entry name" value="Por_Secre_tail"/>
    <property type="match status" value="1"/>
</dbReference>
<evidence type="ECO:0000256" key="5">
    <source>
        <dbReference type="ARBA" id="ARBA00022801"/>
    </source>
</evidence>
<evidence type="ECO:0000313" key="12">
    <source>
        <dbReference type="EMBL" id="MBD2723864.1"/>
    </source>
</evidence>
<comment type="caution">
    <text evidence="12">The sequence shown here is derived from an EMBL/GenBank/DDBJ whole genome shotgun (WGS) entry which is preliminary data.</text>
</comment>
<proteinExistence type="inferred from homology"/>
<keyword evidence="8 9" id="KW-0624">Polysaccharide degradation</keyword>
<keyword evidence="6 9" id="KW-0119">Carbohydrate metabolism</keyword>
<comment type="similarity">
    <text evidence="2 9">Belongs to the glycosyl hydrolase 10 (cellulase F) family.</text>
</comment>
<dbReference type="PANTHER" id="PTHR31490:SF88">
    <property type="entry name" value="BETA-XYLANASE"/>
    <property type="match status" value="1"/>
</dbReference>